<dbReference type="SUPFAM" id="SSF51556">
    <property type="entry name" value="Metallo-dependent hydrolases"/>
    <property type="match status" value="1"/>
</dbReference>
<dbReference type="PANTHER" id="PTHR43794">
    <property type="entry name" value="AMINOHYDROLASE SSNA-RELATED"/>
    <property type="match status" value="1"/>
</dbReference>
<dbReference type="RefSeq" id="WP_044183392.1">
    <property type="nucleotide sequence ID" value="NZ_JMCB01000002.1"/>
</dbReference>
<reference evidence="3 4" key="1">
    <citation type="submission" date="2014-04" db="EMBL/GenBank/DDBJ databases">
        <title>Genome assembly of Hyalangium minutum DSM 14724.</title>
        <authorList>
            <person name="Sharma G."/>
            <person name="Subramanian S."/>
        </authorList>
    </citation>
    <scope>NUCLEOTIDE SEQUENCE [LARGE SCALE GENOMIC DNA]</scope>
    <source>
        <strain evidence="3 4">DSM 14724</strain>
    </source>
</reference>
<dbReference type="InterPro" id="IPR006680">
    <property type="entry name" value="Amidohydro-rel"/>
</dbReference>
<dbReference type="Gene3D" id="2.30.40.10">
    <property type="entry name" value="Urease, subunit C, domain 1"/>
    <property type="match status" value="1"/>
</dbReference>
<dbReference type="OrthoDB" id="9807210at2"/>
<evidence type="ECO:0000313" key="3">
    <source>
        <dbReference type="EMBL" id="KFE71423.1"/>
    </source>
</evidence>
<name>A0A085WUR0_9BACT</name>
<protein>
    <submittedName>
        <fullName evidence="3">Formiminoglutamic iminohydrolase</fullName>
    </submittedName>
</protein>
<dbReference type="EMBL" id="JMCB01000002">
    <property type="protein sequence ID" value="KFE71423.1"/>
    <property type="molecule type" value="Genomic_DNA"/>
</dbReference>
<dbReference type="NCBIfam" id="NF006681">
    <property type="entry name" value="PRK09229.1-2"/>
    <property type="match status" value="1"/>
</dbReference>
<dbReference type="InterPro" id="IPR010252">
    <property type="entry name" value="HutF"/>
</dbReference>
<accession>A0A085WUR0</accession>
<dbReference type="Proteomes" id="UP000028725">
    <property type="component" value="Unassembled WGS sequence"/>
</dbReference>
<dbReference type="GO" id="GO:0016810">
    <property type="term" value="F:hydrolase activity, acting on carbon-nitrogen (but not peptide) bonds"/>
    <property type="evidence" value="ECO:0007669"/>
    <property type="project" value="InterPro"/>
</dbReference>
<dbReference type="SUPFAM" id="SSF51338">
    <property type="entry name" value="Composite domain of metallo-dependent hydrolases"/>
    <property type="match status" value="1"/>
</dbReference>
<dbReference type="PANTHER" id="PTHR43794:SF11">
    <property type="entry name" value="AMIDOHYDROLASE-RELATED DOMAIN-CONTAINING PROTEIN"/>
    <property type="match status" value="1"/>
</dbReference>
<feature type="domain" description="Amidohydrolase-related" evidence="2">
    <location>
        <begin position="52"/>
        <end position="437"/>
    </location>
</feature>
<proteinExistence type="predicted"/>
<gene>
    <name evidence="3" type="ORF">DB31_3553</name>
</gene>
<dbReference type="PATRIC" id="fig|394096.3.peg.1202"/>
<dbReference type="Gene3D" id="3.20.20.140">
    <property type="entry name" value="Metal-dependent hydrolases"/>
    <property type="match status" value="1"/>
</dbReference>
<evidence type="ECO:0000259" key="2">
    <source>
        <dbReference type="Pfam" id="PF01979"/>
    </source>
</evidence>
<dbReference type="Pfam" id="PF01979">
    <property type="entry name" value="Amidohydro_1"/>
    <property type="match status" value="1"/>
</dbReference>
<comment type="caution">
    <text evidence="3">The sequence shown here is derived from an EMBL/GenBank/DDBJ whole genome shotgun (WGS) entry which is preliminary data.</text>
</comment>
<organism evidence="3 4">
    <name type="scientific">Hyalangium minutum</name>
    <dbReference type="NCBI Taxonomy" id="394096"/>
    <lineage>
        <taxon>Bacteria</taxon>
        <taxon>Pseudomonadati</taxon>
        <taxon>Myxococcota</taxon>
        <taxon>Myxococcia</taxon>
        <taxon>Myxococcales</taxon>
        <taxon>Cystobacterineae</taxon>
        <taxon>Archangiaceae</taxon>
        <taxon>Hyalangium</taxon>
    </lineage>
</organism>
<keyword evidence="4" id="KW-1185">Reference proteome</keyword>
<dbReference type="STRING" id="394096.DB31_3553"/>
<dbReference type="NCBIfam" id="TIGR02022">
    <property type="entry name" value="hutF"/>
    <property type="match status" value="1"/>
</dbReference>
<evidence type="ECO:0000313" key="4">
    <source>
        <dbReference type="Proteomes" id="UP000028725"/>
    </source>
</evidence>
<dbReference type="InterPro" id="IPR011059">
    <property type="entry name" value="Metal-dep_hydrolase_composite"/>
</dbReference>
<dbReference type="InterPro" id="IPR032466">
    <property type="entry name" value="Metal_Hydrolase"/>
</dbReference>
<dbReference type="AlphaFoldDB" id="A0A085WUR0"/>
<dbReference type="InterPro" id="IPR050287">
    <property type="entry name" value="MTA/SAH_deaminase"/>
</dbReference>
<keyword evidence="1 3" id="KW-0378">Hydrolase</keyword>
<evidence type="ECO:0000256" key="1">
    <source>
        <dbReference type="ARBA" id="ARBA00022801"/>
    </source>
</evidence>
<sequence length="462" mass="50309">MSELTVYQPDFLYRDGRFHSGASLHVGAHGRILPEGPVPEGARVVRLPGRALLPGLVNGHSHAFQRLIRGRTEYVAAGHGTDDFWSWREAMYRAAEALNPEEVYTASRQAFLEMLLAGITSVGEFHYLHHQPDGTPYVERNALAFEVIRAARDVGLRIVLLRVGYARAGFRVPENPRQRRFIDRDVDTFLASVQELAREMEGQAGVSVGLAPHSVRAVPREWLTTLAGLRGGNMPMHMHVAEQPKELEACVAEYGLRPVELLEELGLLEPRFTAVHAVHVTEDEARMLGEVGAGVCACPSTERNLGDGIVPADRLVNAGARLCLGSDSQARVDLLDEARQLEEHLRLSRVRRAVLDPGGGAVDGLAVRLFQMATVNGAKSLGLTTGALEPGTPADFFTVDLHHPSLVGASPSSLLAGLVFGADKAAVRDVAMDGRLVVKDGQHPRQEESSRAFHALARRLYS</sequence>